<dbReference type="InterPro" id="IPR051981">
    <property type="entry name" value="Glycosyltransf_32"/>
</dbReference>
<keyword evidence="7" id="KW-0812">Transmembrane</keyword>
<dbReference type="EMBL" id="MCGO01000009">
    <property type="protein sequence ID" value="ORY49452.1"/>
    <property type="molecule type" value="Genomic_DNA"/>
</dbReference>
<dbReference type="Gene3D" id="3.90.550.20">
    <property type="match status" value="1"/>
</dbReference>
<protein>
    <recommendedName>
        <fullName evidence="8">Alpha 1,4-glycosyltransferase domain-containing protein</fullName>
    </recommendedName>
</protein>
<accession>A0A1Y2CR12</accession>
<dbReference type="InterPro" id="IPR029044">
    <property type="entry name" value="Nucleotide-diphossugar_trans"/>
</dbReference>
<keyword evidence="5" id="KW-0333">Golgi apparatus</keyword>
<dbReference type="GO" id="GO:0000139">
    <property type="term" value="C:Golgi membrane"/>
    <property type="evidence" value="ECO:0007669"/>
    <property type="project" value="UniProtKB-SubCell"/>
</dbReference>
<evidence type="ECO:0000256" key="3">
    <source>
        <dbReference type="ARBA" id="ARBA00022676"/>
    </source>
</evidence>
<reference evidence="9 10" key="1">
    <citation type="submission" date="2016-07" db="EMBL/GenBank/DDBJ databases">
        <title>Pervasive Adenine N6-methylation of Active Genes in Fungi.</title>
        <authorList>
            <consortium name="DOE Joint Genome Institute"/>
            <person name="Mondo S.J."/>
            <person name="Dannebaum R.O."/>
            <person name="Kuo R.C."/>
            <person name="Labutti K."/>
            <person name="Haridas S."/>
            <person name="Kuo A."/>
            <person name="Salamov A."/>
            <person name="Ahrendt S.R."/>
            <person name="Lipzen A."/>
            <person name="Sullivan W."/>
            <person name="Andreopoulos W.B."/>
            <person name="Clum A."/>
            <person name="Lindquist E."/>
            <person name="Daum C."/>
            <person name="Ramamoorthy G.K."/>
            <person name="Gryganskyi A."/>
            <person name="Culley D."/>
            <person name="Magnuson J.K."/>
            <person name="James T.Y."/>
            <person name="O'Malley M.A."/>
            <person name="Stajich J.E."/>
            <person name="Spatafora J.W."/>
            <person name="Visel A."/>
            <person name="Grigoriev I.V."/>
        </authorList>
    </citation>
    <scope>NUCLEOTIDE SEQUENCE [LARGE SCALE GENOMIC DNA]</scope>
    <source>
        <strain evidence="9 10">JEL800</strain>
    </source>
</reference>
<dbReference type="GO" id="GO:0016758">
    <property type="term" value="F:hexosyltransferase activity"/>
    <property type="evidence" value="ECO:0007669"/>
    <property type="project" value="TreeGrafter"/>
</dbReference>
<keyword evidence="6 7" id="KW-0472">Membrane</keyword>
<dbReference type="InterPro" id="IPR007652">
    <property type="entry name" value="A1-4-GlycosylTfrase_dom"/>
</dbReference>
<dbReference type="GO" id="GO:0006688">
    <property type="term" value="P:glycosphingolipid biosynthetic process"/>
    <property type="evidence" value="ECO:0007669"/>
    <property type="project" value="TreeGrafter"/>
</dbReference>
<evidence type="ECO:0000256" key="4">
    <source>
        <dbReference type="ARBA" id="ARBA00022679"/>
    </source>
</evidence>
<comment type="similarity">
    <text evidence="2">Belongs to the glycosyltransferase 32 family.</text>
</comment>
<evidence type="ECO:0000313" key="10">
    <source>
        <dbReference type="Proteomes" id="UP000193642"/>
    </source>
</evidence>
<comment type="caution">
    <text evidence="9">The sequence shown here is derived from an EMBL/GenBank/DDBJ whole genome shotgun (WGS) entry which is preliminary data.</text>
</comment>
<name>A0A1Y2CR12_9FUNG</name>
<evidence type="ECO:0000313" key="9">
    <source>
        <dbReference type="EMBL" id="ORY49452.1"/>
    </source>
</evidence>
<keyword evidence="10" id="KW-1185">Reference proteome</keyword>
<evidence type="ECO:0000256" key="2">
    <source>
        <dbReference type="ARBA" id="ARBA00009003"/>
    </source>
</evidence>
<evidence type="ECO:0000256" key="6">
    <source>
        <dbReference type="ARBA" id="ARBA00023136"/>
    </source>
</evidence>
<organism evidence="9 10">
    <name type="scientific">Rhizoclosmatium globosum</name>
    <dbReference type="NCBI Taxonomy" id="329046"/>
    <lineage>
        <taxon>Eukaryota</taxon>
        <taxon>Fungi</taxon>
        <taxon>Fungi incertae sedis</taxon>
        <taxon>Chytridiomycota</taxon>
        <taxon>Chytridiomycota incertae sedis</taxon>
        <taxon>Chytridiomycetes</taxon>
        <taxon>Chytridiales</taxon>
        <taxon>Chytriomycetaceae</taxon>
        <taxon>Rhizoclosmatium</taxon>
    </lineage>
</organism>
<evidence type="ECO:0000256" key="5">
    <source>
        <dbReference type="ARBA" id="ARBA00023034"/>
    </source>
</evidence>
<dbReference type="PANTHER" id="PTHR12042">
    <property type="entry name" value="LACTOSYLCERAMIDE 4-ALPHA-GALACTOSYLTRANSFERASE ALPHA- 1,4-GALACTOSYLTRANSFERASE"/>
    <property type="match status" value="1"/>
</dbReference>
<keyword evidence="4" id="KW-0808">Transferase</keyword>
<comment type="subcellular location">
    <subcellularLocation>
        <location evidence="1">Golgi apparatus membrane</location>
        <topology evidence="1">Single-pass type II membrane protein</topology>
    </subcellularLocation>
</comment>
<dbReference type="OrthoDB" id="409543at2759"/>
<keyword evidence="7" id="KW-1133">Transmembrane helix</keyword>
<evidence type="ECO:0000256" key="7">
    <source>
        <dbReference type="SAM" id="Phobius"/>
    </source>
</evidence>
<dbReference type="Pfam" id="PF04572">
    <property type="entry name" value="Gb3_synth"/>
    <property type="match status" value="1"/>
</dbReference>
<evidence type="ECO:0000259" key="8">
    <source>
        <dbReference type="Pfam" id="PF04572"/>
    </source>
</evidence>
<dbReference type="PANTHER" id="PTHR12042:SF21">
    <property type="entry name" value="ALPHA1,4-GALACTOSYLTRANSFERASE 1-RELATED"/>
    <property type="match status" value="1"/>
</dbReference>
<dbReference type="Pfam" id="PF04488">
    <property type="entry name" value="Gly_transf_sug"/>
    <property type="match status" value="1"/>
</dbReference>
<dbReference type="InterPro" id="IPR007577">
    <property type="entry name" value="GlycoTrfase_DXD_sugar-bd_CS"/>
</dbReference>
<dbReference type="AlphaFoldDB" id="A0A1Y2CR12"/>
<keyword evidence="3" id="KW-0328">Glycosyltransferase</keyword>
<sequence length="400" mass="46725">MFAELPSITKRSFYTRRRCVIMFIIICCMAVFCVLKLQCTNRLDKFIIEFDSDSLRPDCRHFLHHTKHPTVRFLGPKEIITDRKELMKLQKAIPQQINFMHFNNHFRNPRYLCGIESAAKQNPNHKIIVHAKNETDFETQTQKWIQLLGDKIKDRLSFERLDWAPMFEDTPLQQWWADDLYKESKWVDQNLGNAYRLALLWKRGGIYLDSDIISINPLSGMGRSVAMQRGPRIMNNAYFSFPEQDLFVWDMMEEFVLGFNGSKWGNNGPRMVERTYNKYCANSNPEENVDECNGLGIADPPRFFPVPYSKRNQIALPWTSHCKLMKFLADESIGVHWFNKYYKTLGIPKNSVLGTLMQLHCPSVVEAFTPTGLGFVEDVGENTFPEEAKEWMGWEKDDGF</sequence>
<feature type="transmembrane region" description="Helical" evidence="7">
    <location>
        <begin position="20"/>
        <end position="37"/>
    </location>
</feature>
<evidence type="ECO:0000256" key="1">
    <source>
        <dbReference type="ARBA" id="ARBA00004323"/>
    </source>
</evidence>
<proteinExistence type="inferred from homology"/>
<dbReference type="Proteomes" id="UP000193642">
    <property type="component" value="Unassembled WGS sequence"/>
</dbReference>
<dbReference type="STRING" id="329046.A0A1Y2CR12"/>
<gene>
    <name evidence="9" type="ORF">BCR33DRAFT_583095</name>
</gene>
<dbReference type="SUPFAM" id="SSF53448">
    <property type="entry name" value="Nucleotide-diphospho-sugar transferases"/>
    <property type="match status" value="1"/>
</dbReference>
<feature type="domain" description="Alpha 1,4-glycosyltransferase" evidence="8">
    <location>
        <begin position="243"/>
        <end position="367"/>
    </location>
</feature>